<evidence type="ECO:0000313" key="1">
    <source>
        <dbReference type="EMBL" id="KIU11673.1"/>
    </source>
</evidence>
<reference evidence="1 2" key="1">
    <citation type="submission" date="2014-12" db="EMBL/GenBank/DDBJ databases">
        <title>Comparative genome analysis of Bacillus coagulans HM-08, Clostridium butyricum HM-68, Bacillus subtilis HM-66 and Bacillus licheniformis BL-09.</title>
        <authorList>
            <person name="Zhang H."/>
        </authorList>
    </citation>
    <scope>NUCLEOTIDE SEQUENCE [LARGE SCALE GENOMIC DNA]</scope>
    <source>
        <strain evidence="1 2">HM-66</strain>
    </source>
</reference>
<comment type="caution">
    <text evidence="1">The sequence shown here is derived from an EMBL/GenBank/DDBJ whole genome shotgun (WGS) entry which is preliminary data.</text>
</comment>
<protein>
    <submittedName>
        <fullName evidence="1">Uncharacterized protein</fullName>
    </submittedName>
</protein>
<evidence type="ECO:0000313" key="2">
    <source>
        <dbReference type="Proteomes" id="UP000032247"/>
    </source>
</evidence>
<organism evidence="1 2">
    <name type="scientific">Bacillus subtilis</name>
    <dbReference type="NCBI Taxonomy" id="1423"/>
    <lineage>
        <taxon>Bacteria</taxon>
        <taxon>Bacillati</taxon>
        <taxon>Bacillota</taxon>
        <taxon>Bacilli</taxon>
        <taxon>Bacillales</taxon>
        <taxon>Bacillaceae</taxon>
        <taxon>Bacillus</taxon>
    </lineage>
</organism>
<dbReference type="AlphaFoldDB" id="A0A0C3LL72"/>
<proteinExistence type="predicted"/>
<accession>A0A0C3LL72</accession>
<dbReference type="RefSeq" id="WP_014480272.1">
    <property type="nucleotide sequence ID" value="NZ_BAABSX010000004.1"/>
</dbReference>
<dbReference type="EMBL" id="JXBC01000003">
    <property type="protein sequence ID" value="KIU11673.1"/>
    <property type="molecule type" value="Genomic_DNA"/>
</dbReference>
<dbReference type="STRING" id="483913.AN935_12350"/>
<sequence>MTKRGIQAFAGGIILATAVLAAVFYLTDEDQAAAVKDNKTVTEQDVNNYLDSKKMVSVNRDEYQKLLDSKEKSLTDDSSSDTKTDKVKTYKLKIKDGMSTADVSAILEKEGIISSAQDFNDYVIDAGYHKEIRAGEFKVKSDMSFKKIVKTLTR</sequence>
<dbReference type="Proteomes" id="UP000032247">
    <property type="component" value="Unassembled WGS sequence"/>
</dbReference>
<dbReference type="Gene3D" id="3.30.1490.480">
    <property type="entry name" value="Endolytic murein transglycosylase"/>
    <property type="match status" value="1"/>
</dbReference>
<dbReference type="PATRIC" id="fig|1423.134.peg.514"/>
<name>A0A0C3LL72_BACIU</name>
<gene>
    <name evidence="1" type="ORF">SC09_Contig24orf00745</name>
</gene>